<name>A0ABD1K5Q4_9TELE</name>
<feature type="compositionally biased region" description="Polar residues" evidence="6">
    <location>
        <begin position="733"/>
        <end position="761"/>
    </location>
</feature>
<gene>
    <name evidence="7" type="ORF">ACEWY4_009168</name>
</gene>
<evidence type="ECO:0000256" key="3">
    <source>
        <dbReference type="ARBA" id="ARBA00022490"/>
    </source>
</evidence>
<dbReference type="InterPro" id="IPR008604">
    <property type="entry name" value="MAP7_fam"/>
</dbReference>
<evidence type="ECO:0000256" key="6">
    <source>
        <dbReference type="SAM" id="MobiDB-lite"/>
    </source>
</evidence>
<evidence type="ECO:0000256" key="5">
    <source>
        <dbReference type="ARBA" id="ARBA00023212"/>
    </source>
</evidence>
<accession>A0ABD1K5Q4</accession>
<feature type="compositionally biased region" description="Basic and acidic residues" evidence="6">
    <location>
        <begin position="1070"/>
        <end position="1082"/>
    </location>
</feature>
<keyword evidence="3" id="KW-0963">Cytoplasm</keyword>
<evidence type="ECO:0000313" key="7">
    <source>
        <dbReference type="EMBL" id="KAL2094449.1"/>
    </source>
</evidence>
<feature type="compositionally biased region" description="Basic and acidic residues" evidence="6">
    <location>
        <begin position="1549"/>
        <end position="1561"/>
    </location>
</feature>
<dbReference type="Pfam" id="PF05672">
    <property type="entry name" value="MAP7"/>
    <property type="match status" value="1"/>
</dbReference>
<evidence type="ECO:0000256" key="4">
    <source>
        <dbReference type="ARBA" id="ARBA00023054"/>
    </source>
</evidence>
<feature type="compositionally biased region" description="Basic and acidic residues" evidence="6">
    <location>
        <begin position="1124"/>
        <end position="1142"/>
    </location>
</feature>
<protein>
    <recommendedName>
        <fullName evidence="9">Serine/arginine repetitive matrix protein 2-like</fullName>
    </recommendedName>
</protein>
<proteinExistence type="inferred from homology"/>
<keyword evidence="5" id="KW-0206">Cytoskeleton</keyword>
<dbReference type="PANTHER" id="PTHR15073:SF3">
    <property type="entry name" value="MAP7 DOMAIN-CONTAINING PROTEIN 2"/>
    <property type="match status" value="1"/>
</dbReference>
<keyword evidence="8" id="KW-1185">Reference proteome</keyword>
<organism evidence="7 8">
    <name type="scientific">Coilia grayii</name>
    <name type="common">Gray's grenadier anchovy</name>
    <dbReference type="NCBI Taxonomy" id="363190"/>
    <lineage>
        <taxon>Eukaryota</taxon>
        <taxon>Metazoa</taxon>
        <taxon>Chordata</taxon>
        <taxon>Craniata</taxon>
        <taxon>Vertebrata</taxon>
        <taxon>Euteleostomi</taxon>
        <taxon>Actinopterygii</taxon>
        <taxon>Neopterygii</taxon>
        <taxon>Teleostei</taxon>
        <taxon>Clupei</taxon>
        <taxon>Clupeiformes</taxon>
        <taxon>Clupeoidei</taxon>
        <taxon>Engraulidae</taxon>
        <taxon>Coilinae</taxon>
        <taxon>Coilia</taxon>
    </lineage>
</organism>
<feature type="compositionally biased region" description="Polar residues" evidence="6">
    <location>
        <begin position="546"/>
        <end position="555"/>
    </location>
</feature>
<feature type="compositionally biased region" description="Polar residues" evidence="6">
    <location>
        <begin position="415"/>
        <end position="441"/>
    </location>
</feature>
<keyword evidence="4" id="KW-0175">Coiled coil</keyword>
<comment type="caution">
    <text evidence="7">The sequence shown here is derived from an EMBL/GenBank/DDBJ whole genome shotgun (WGS) entry which is preliminary data.</text>
</comment>
<comment type="subcellular location">
    <subcellularLocation>
        <location evidence="1">Cytoplasm</location>
        <location evidence="1">Cytoskeleton</location>
    </subcellularLocation>
</comment>
<feature type="compositionally biased region" description="Basic and acidic residues" evidence="6">
    <location>
        <begin position="251"/>
        <end position="264"/>
    </location>
</feature>
<dbReference type="InterPro" id="IPR051483">
    <property type="entry name" value="MAP7_domain-containing"/>
</dbReference>
<feature type="compositionally biased region" description="Basic and acidic residues" evidence="6">
    <location>
        <begin position="1198"/>
        <end position="1215"/>
    </location>
</feature>
<feature type="region of interest" description="Disordered" evidence="6">
    <location>
        <begin position="1070"/>
        <end position="1657"/>
    </location>
</feature>
<feature type="compositionally biased region" description="Low complexity" evidence="6">
    <location>
        <begin position="556"/>
        <end position="567"/>
    </location>
</feature>
<feature type="compositionally biased region" description="Polar residues" evidence="6">
    <location>
        <begin position="658"/>
        <end position="695"/>
    </location>
</feature>
<feature type="compositionally biased region" description="Basic and acidic residues" evidence="6">
    <location>
        <begin position="794"/>
        <end position="805"/>
    </location>
</feature>
<feature type="compositionally biased region" description="Pro residues" evidence="6">
    <location>
        <begin position="1261"/>
        <end position="1270"/>
    </location>
</feature>
<feature type="compositionally biased region" description="Low complexity" evidence="6">
    <location>
        <begin position="1501"/>
        <end position="1512"/>
    </location>
</feature>
<feature type="compositionally biased region" description="Basic and acidic residues" evidence="6">
    <location>
        <begin position="1613"/>
        <end position="1631"/>
    </location>
</feature>
<feature type="region of interest" description="Disordered" evidence="6">
    <location>
        <begin position="975"/>
        <end position="994"/>
    </location>
</feature>
<feature type="region of interest" description="Disordered" evidence="6">
    <location>
        <begin position="1692"/>
        <end position="1714"/>
    </location>
</feature>
<feature type="compositionally biased region" description="Basic and acidic residues" evidence="6">
    <location>
        <begin position="452"/>
        <end position="544"/>
    </location>
</feature>
<feature type="compositionally biased region" description="Pro residues" evidence="6">
    <location>
        <begin position="1513"/>
        <end position="1524"/>
    </location>
</feature>
<sequence length="1714" mass="189669">MTDSTEVRTVPAKGVMSPPAADRRIHSNGHASPVRHQSAPGSPVVAKPSPDTLTPPPEKRPLANGHASPVRLVTNGNGHSAKLGNKTITEGYLKTDDRVRLARERREERERSLAVREEALREKERRARLLYEKQLEERCRKLEEQRRREEERRAAVEGKRRQQLEEEKERLEALLRRSLERSLQLEQQQRHRQRWGDPENAPPPLLAGSSHPAASGDTGNGPASPHRSPYRGSPRRRPPPSQAAAGEDSPDTPKREWLRAERRGGATAPASPVRRSESPAGFARRSTSPATPKLTPKHQNYLSSPMRQRPVATVTEPLSPMRQRPVATLTEPPSPMRQRPIATVTEPSSPMRQRPIATVPEPLSPMRQRPVATVTEPLSPMRQRPVAVVTEALSPMRQRPMAAITNCDRSSSSSVPGNGSQKAAMKSPSTSPTTHGYSSVTAVMKDSSGRTNAEEANHQLGERRRLERLKVEEERKSREEEEKHQRAEREKEAQALMERKKEELQKEEERHKLEEQERQQRKKRIEEIMKRTRKGDGDMKRDETMEPSSPVNQARSPPGSVSPLPVGTMTKESLEKVAVATSVPSGNKHQEVRVRSPKASPPPANEKGSQELNDKMNHAGPKMEGVLSTANSTSQMTNGIQSKQEMNSEVSRSPAKAPTTQPISTGCTAQVNEGKPKSSTQPSTANGTIRSQALPSETKDGPTLSQPPPPKANDSPSKAESPPTLKNKDAPVMTQTPKPNESTVMTQTATPKANDSPSRTQVPPPGNKDSSSMAQIPPPKGKDSPSIAQTPPTKRKDSPQEDRKLQLTSSTAQDGQTSQAPMVTVTTAPTSSTTTVLDAANKSDGKEHGPASGVRVLPRQPPSVHLDGVTGSPKEEEPQSMDVSPVSRDDLVSIPEFSPLQEEAVLTQTNSSHRSGPSPSPTRALLDLLDLTGHVAYPCPVTTATISVSSSTTISMVTNQPSDCNRNLVTSSVTSLSSASDQKHHSQCRPIPSPIKPIATPLPAVLIKDGTAVLQGRDKADACCSDNRAPLEGGSLLLHQHDVTIPYLLRTPYLALRRLLNDVNYCIETPKEPSSEAPDMARPHSGSPRVKHRSYISDYGSENGGEHPRAFRGSRGGGPIKVPHWKESQNRGRRAPYPDRRPAPWQQKGPQGRDRGPPPWQSKSQENYGGYASSQPSDAHRHHGNPAPRPGPPHRRPSPHEEFARPQLRRYEGGPRRFQPPPHTPDHRNHKPNHPQPPHHRGSFHPPRQEQRSWGRSQSPSGPPRAPPKPQGMTPAGVRGRGRGRARGGRGSGNGCGRQAFWGDRSPDRGPSYPGPRAHFPHPRINEGRCPSDSPSRKNREFHSRERWSSSSERDSNERRSRERERMAPGRHDGAPERWPQPSPSQNRPPPPPSSSWKAGQRPQGPHSSSDALPPRRFQSHHTLRGAGRGHKRKFPEMLEQPRPVPPLLKHFHHEPSLAPPPRGFGGRGLSLRDKSRLLKNRKFREESVSRFKTFPPPPATRGRPGPFQPRMGPRPPMGRPPNPRYQAAGRQVDPSARRLPKRSSPPRKAWEEHKPERESPVSEDPQDERKSPQYRRSSSRHSPTPVDRPLPRDLVVVSQWQAGSPENDGDCDEHSVADQGDTKEDLHDTASQESPIKATPSPQDQGQPNRRLIRRPLMSLKTVRPQRKFGQLGVMATKRSQSIVSKYRLMRQRAPPTQTLVSQPQQSTSHRRW</sequence>
<feature type="compositionally biased region" description="Polar residues" evidence="6">
    <location>
        <begin position="1632"/>
        <end position="1649"/>
    </location>
</feature>
<reference evidence="7 8" key="1">
    <citation type="submission" date="2024-09" db="EMBL/GenBank/DDBJ databases">
        <title>A chromosome-level genome assembly of Gray's grenadier anchovy, Coilia grayii.</title>
        <authorList>
            <person name="Fu Z."/>
        </authorList>
    </citation>
    <scope>NUCLEOTIDE SEQUENCE [LARGE SCALE GENOMIC DNA]</scope>
    <source>
        <strain evidence="7">G4</strain>
        <tissue evidence="7">Muscle</tissue>
    </source>
</reference>
<feature type="compositionally biased region" description="Basic residues" evidence="6">
    <location>
        <begin position="1228"/>
        <end position="1243"/>
    </location>
</feature>
<evidence type="ECO:0008006" key="9">
    <source>
        <dbReference type="Google" id="ProtNLM"/>
    </source>
</evidence>
<feature type="compositionally biased region" description="Basic residues" evidence="6">
    <location>
        <begin position="1418"/>
        <end position="1434"/>
    </location>
</feature>
<feature type="compositionally biased region" description="Basic and acidic residues" evidence="6">
    <location>
        <begin position="608"/>
        <end position="617"/>
    </location>
</feature>
<dbReference type="Proteomes" id="UP001591681">
    <property type="component" value="Unassembled WGS sequence"/>
</dbReference>
<feature type="compositionally biased region" description="Pro residues" evidence="6">
    <location>
        <begin position="1379"/>
        <end position="1394"/>
    </location>
</feature>
<feature type="compositionally biased region" description="Basic and acidic residues" evidence="6">
    <location>
        <begin position="1335"/>
        <end position="1376"/>
    </location>
</feature>
<feature type="compositionally biased region" description="Polar residues" evidence="6">
    <location>
        <begin position="1161"/>
        <end position="1177"/>
    </location>
</feature>
<feature type="compositionally biased region" description="Low complexity" evidence="6">
    <location>
        <begin position="820"/>
        <end position="835"/>
    </location>
</feature>
<evidence type="ECO:0000256" key="2">
    <source>
        <dbReference type="ARBA" id="ARBA00007525"/>
    </source>
</evidence>
<dbReference type="PANTHER" id="PTHR15073">
    <property type="entry name" value="MICROTUBULE-ASSOCIATED PROTEIN"/>
    <property type="match status" value="1"/>
</dbReference>
<feature type="compositionally biased region" description="Polar residues" evidence="6">
    <location>
        <begin position="628"/>
        <end position="651"/>
    </location>
</feature>
<feature type="compositionally biased region" description="Polar residues" evidence="6">
    <location>
        <begin position="297"/>
        <end position="306"/>
    </location>
</feature>
<feature type="region of interest" description="Disordered" evidence="6">
    <location>
        <begin position="579"/>
        <end position="886"/>
    </location>
</feature>
<feature type="region of interest" description="Disordered" evidence="6">
    <location>
        <begin position="183"/>
        <end position="567"/>
    </location>
</feature>
<feature type="region of interest" description="Disordered" evidence="6">
    <location>
        <begin position="141"/>
        <end position="168"/>
    </location>
</feature>
<evidence type="ECO:0000256" key="1">
    <source>
        <dbReference type="ARBA" id="ARBA00004245"/>
    </source>
</evidence>
<feature type="region of interest" description="Disordered" evidence="6">
    <location>
        <begin position="1"/>
        <end position="89"/>
    </location>
</feature>
<dbReference type="EMBL" id="JBHFQA010000008">
    <property type="protein sequence ID" value="KAL2094449.1"/>
    <property type="molecule type" value="Genomic_DNA"/>
</dbReference>
<feature type="compositionally biased region" description="Polar residues" evidence="6">
    <location>
        <begin position="1696"/>
        <end position="1714"/>
    </location>
</feature>
<comment type="similarity">
    <text evidence="2">Belongs to the MAP7 family.</text>
</comment>
<feature type="compositionally biased region" description="Polar residues" evidence="6">
    <location>
        <begin position="806"/>
        <end position="819"/>
    </location>
</feature>
<evidence type="ECO:0000313" key="8">
    <source>
        <dbReference type="Proteomes" id="UP001591681"/>
    </source>
</evidence>